<dbReference type="AlphaFoldDB" id="A0A8J6GZD3"/>
<comment type="caution">
    <text evidence="1">The sequence shown here is derived from an EMBL/GenBank/DDBJ whole genome shotgun (WGS) entry which is preliminary data.</text>
</comment>
<evidence type="ECO:0000313" key="2">
    <source>
        <dbReference type="Proteomes" id="UP000719412"/>
    </source>
</evidence>
<protein>
    <submittedName>
        <fullName evidence="1">Uncharacterized protein</fullName>
    </submittedName>
</protein>
<name>A0A8J6GZD3_TENMO</name>
<reference evidence="1" key="1">
    <citation type="journal article" date="2020" name="J Insects Food Feed">
        <title>The yellow mealworm (Tenebrio molitor) genome: a resource for the emerging insects as food and feed industry.</title>
        <authorList>
            <person name="Eriksson T."/>
            <person name="Andere A."/>
            <person name="Kelstrup H."/>
            <person name="Emery V."/>
            <person name="Picard C."/>
        </authorList>
    </citation>
    <scope>NUCLEOTIDE SEQUENCE</scope>
    <source>
        <strain evidence="1">Stoneville</strain>
        <tissue evidence="1">Whole head</tissue>
    </source>
</reference>
<evidence type="ECO:0000313" key="1">
    <source>
        <dbReference type="EMBL" id="KAH0808930.1"/>
    </source>
</evidence>
<accession>A0A8J6GZD3</accession>
<dbReference type="Proteomes" id="UP000719412">
    <property type="component" value="Unassembled WGS sequence"/>
</dbReference>
<proteinExistence type="predicted"/>
<reference evidence="1" key="2">
    <citation type="submission" date="2021-08" db="EMBL/GenBank/DDBJ databases">
        <authorList>
            <person name="Eriksson T."/>
        </authorList>
    </citation>
    <scope>NUCLEOTIDE SEQUENCE</scope>
    <source>
        <strain evidence="1">Stoneville</strain>
        <tissue evidence="1">Whole head</tissue>
    </source>
</reference>
<sequence>MIATWMRKLHAGCERDVGVFVAPSAGWSNDTRSGRRSEHDVLVADTGPTLINNLPLSSSRIPRFMEISPIEFEQFTAVTPNLLKITKNHRSRVHHVAILHEISLFLLKFSHRNRHVLVRFSCAISISRWLLKWLSLLPGNNVSRHDSEMSRRFPSVLKNTYLFVPPLLFHVSILDRSVPPPASPSLLSEKRKAELNRALDDADQITSHKDGRAEMKESADWRKEKAKKEVKRQNNCKSWKAERRCGAGEAGKPALTQNRKSFRLKQKLRWRRTFVGIREIAAATIVAINKRFNYGRNRWDPPFRPFWLAPLKTQPERLCGCANVVGTLKSIGSAPKSLNVFFSVCEGIPSSPLGQCFEDSTSWFFFNRVPENRQYFRAGKSGYYPNGGAPGRKIIVIIKSCRWRGVHSNEMGGKEKHGKSARTIMRRRKTIYLLGGGGKKSQSPRIN</sequence>
<keyword evidence="2" id="KW-1185">Reference proteome</keyword>
<gene>
    <name evidence="1" type="ORF">GEV33_013860</name>
</gene>
<dbReference type="EMBL" id="JABDTM020028447">
    <property type="protein sequence ID" value="KAH0808930.1"/>
    <property type="molecule type" value="Genomic_DNA"/>
</dbReference>
<organism evidence="1 2">
    <name type="scientific">Tenebrio molitor</name>
    <name type="common">Yellow mealworm beetle</name>
    <dbReference type="NCBI Taxonomy" id="7067"/>
    <lineage>
        <taxon>Eukaryota</taxon>
        <taxon>Metazoa</taxon>
        <taxon>Ecdysozoa</taxon>
        <taxon>Arthropoda</taxon>
        <taxon>Hexapoda</taxon>
        <taxon>Insecta</taxon>
        <taxon>Pterygota</taxon>
        <taxon>Neoptera</taxon>
        <taxon>Endopterygota</taxon>
        <taxon>Coleoptera</taxon>
        <taxon>Polyphaga</taxon>
        <taxon>Cucujiformia</taxon>
        <taxon>Tenebrionidae</taxon>
        <taxon>Tenebrio</taxon>
    </lineage>
</organism>